<name>A0AAD9QM84_ACRCE</name>
<proteinExistence type="predicted"/>
<dbReference type="Proteomes" id="UP001249851">
    <property type="component" value="Unassembled WGS sequence"/>
</dbReference>
<keyword evidence="3" id="KW-0378">Hydrolase</keyword>
<evidence type="ECO:0000256" key="1">
    <source>
        <dbReference type="ARBA" id="ARBA00022670"/>
    </source>
</evidence>
<gene>
    <name evidence="8" type="ORF">P5673_013251</name>
</gene>
<comment type="caution">
    <text evidence="8">The sequence shown here is derived from an EMBL/GenBank/DDBJ whole genome shotgun (WGS) entry which is preliminary data.</text>
</comment>
<dbReference type="Pfam" id="PF14464">
    <property type="entry name" value="Prok-JAB"/>
    <property type="match status" value="1"/>
</dbReference>
<keyword evidence="5" id="KW-0482">Metalloprotease</keyword>
<evidence type="ECO:0000259" key="7">
    <source>
        <dbReference type="Pfam" id="PF14464"/>
    </source>
</evidence>
<keyword evidence="1" id="KW-0645">Protease</keyword>
<keyword evidence="9" id="KW-1185">Reference proteome</keyword>
<evidence type="ECO:0000256" key="6">
    <source>
        <dbReference type="SAM" id="MobiDB-lite"/>
    </source>
</evidence>
<evidence type="ECO:0000256" key="4">
    <source>
        <dbReference type="ARBA" id="ARBA00022833"/>
    </source>
</evidence>
<evidence type="ECO:0000313" key="9">
    <source>
        <dbReference type="Proteomes" id="UP001249851"/>
    </source>
</evidence>
<sequence>MLNRRTFTVAIYADEYKQMCAWVLKNKTLETGGDLFGLWSEDGTAIIQLVLGPGQGCRRAVHSFYQDVPYLQRVGNHLTREEGLCHIGEWHSHHTIGLTRPSGGDEGTVWRNMPTYDLNRFILFIANIGGHSSDAVSVGCFLFQFKGDTRKKLPVLQGKFQLLPKASPFRSKLQRANVLKEGAEDINQEREIANLYQISTNKDKDQMRPLMALQQVQPQTSKSDLIDCSIEETEHKITNKKRKGRKKKRTRSNARQSRSDELLILEKGEEDSEETRLCFDSALKGHSNNFKQPSEQKRVSTSVNHYTMHEVEDQDLLPL</sequence>
<feature type="domain" description="JAB" evidence="7">
    <location>
        <begin position="16"/>
        <end position="120"/>
    </location>
</feature>
<protein>
    <recommendedName>
        <fullName evidence="7">JAB domain-containing protein</fullName>
    </recommendedName>
</protein>
<reference evidence="8" key="2">
    <citation type="journal article" date="2023" name="Science">
        <title>Genomic signatures of disease resistance in endangered staghorn corals.</title>
        <authorList>
            <person name="Vollmer S.V."/>
            <person name="Selwyn J.D."/>
            <person name="Despard B.A."/>
            <person name="Roesel C.L."/>
        </authorList>
    </citation>
    <scope>NUCLEOTIDE SEQUENCE</scope>
    <source>
        <strain evidence="8">K2</strain>
    </source>
</reference>
<dbReference type="EMBL" id="JARQWQ010000025">
    <property type="protein sequence ID" value="KAK2563530.1"/>
    <property type="molecule type" value="Genomic_DNA"/>
</dbReference>
<feature type="region of interest" description="Disordered" evidence="6">
    <location>
        <begin position="237"/>
        <end position="262"/>
    </location>
</feature>
<dbReference type="AlphaFoldDB" id="A0AAD9QM84"/>
<evidence type="ECO:0000256" key="3">
    <source>
        <dbReference type="ARBA" id="ARBA00022801"/>
    </source>
</evidence>
<keyword evidence="2" id="KW-0479">Metal-binding</keyword>
<dbReference type="InterPro" id="IPR028090">
    <property type="entry name" value="JAB_dom_prok"/>
</dbReference>
<dbReference type="Gene3D" id="3.40.140.10">
    <property type="entry name" value="Cytidine Deaminase, domain 2"/>
    <property type="match status" value="1"/>
</dbReference>
<dbReference type="GO" id="GO:0008237">
    <property type="term" value="F:metallopeptidase activity"/>
    <property type="evidence" value="ECO:0007669"/>
    <property type="project" value="UniProtKB-KW"/>
</dbReference>
<dbReference type="GO" id="GO:0046872">
    <property type="term" value="F:metal ion binding"/>
    <property type="evidence" value="ECO:0007669"/>
    <property type="project" value="UniProtKB-KW"/>
</dbReference>
<feature type="compositionally biased region" description="Basic residues" evidence="6">
    <location>
        <begin position="238"/>
        <end position="252"/>
    </location>
</feature>
<evidence type="ECO:0000256" key="5">
    <source>
        <dbReference type="ARBA" id="ARBA00023049"/>
    </source>
</evidence>
<evidence type="ECO:0000256" key="2">
    <source>
        <dbReference type="ARBA" id="ARBA00022723"/>
    </source>
</evidence>
<accession>A0AAD9QM84</accession>
<dbReference type="GO" id="GO:0006508">
    <property type="term" value="P:proteolysis"/>
    <property type="evidence" value="ECO:0007669"/>
    <property type="project" value="UniProtKB-KW"/>
</dbReference>
<evidence type="ECO:0000313" key="8">
    <source>
        <dbReference type="EMBL" id="KAK2563530.1"/>
    </source>
</evidence>
<keyword evidence="4" id="KW-0862">Zinc</keyword>
<reference evidence="8" key="1">
    <citation type="journal article" date="2023" name="G3 (Bethesda)">
        <title>Whole genome assembly and annotation of the endangered Caribbean coral Acropora cervicornis.</title>
        <authorList>
            <person name="Selwyn J.D."/>
            <person name="Vollmer S.V."/>
        </authorList>
    </citation>
    <scope>NUCLEOTIDE SEQUENCE</scope>
    <source>
        <strain evidence="8">K2</strain>
    </source>
</reference>
<organism evidence="8 9">
    <name type="scientific">Acropora cervicornis</name>
    <name type="common">Staghorn coral</name>
    <dbReference type="NCBI Taxonomy" id="6130"/>
    <lineage>
        <taxon>Eukaryota</taxon>
        <taxon>Metazoa</taxon>
        <taxon>Cnidaria</taxon>
        <taxon>Anthozoa</taxon>
        <taxon>Hexacorallia</taxon>
        <taxon>Scleractinia</taxon>
        <taxon>Astrocoeniina</taxon>
        <taxon>Acroporidae</taxon>
        <taxon>Acropora</taxon>
    </lineage>
</organism>